<evidence type="ECO:0000256" key="1">
    <source>
        <dbReference type="SAM" id="MobiDB-lite"/>
    </source>
</evidence>
<dbReference type="AlphaFoldDB" id="A0A0G4FAT9"/>
<feature type="compositionally biased region" description="Polar residues" evidence="1">
    <location>
        <begin position="255"/>
        <end position="273"/>
    </location>
</feature>
<name>A0A0G4FAT9_VITBC</name>
<feature type="region of interest" description="Disordered" evidence="1">
    <location>
        <begin position="158"/>
        <end position="277"/>
    </location>
</feature>
<dbReference type="InParanoid" id="A0A0G4FAT9"/>
<gene>
    <name evidence="2" type="ORF">Vbra_4344</name>
</gene>
<organism evidence="2 3">
    <name type="scientific">Vitrella brassicaformis (strain CCMP3155)</name>
    <dbReference type="NCBI Taxonomy" id="1169540"/>
    <lineage>
        <taxon>Eukaryota</taxon>
        <taxon>Sar</taxon>
        <taxon>Alveolata</taxon>
        <taxon>Colpodellida</taxon>
        <taxon>Vitrellaceae</taxon>
        <taxon>Vitrella</taxon>
    </lineage>
</organism>
<reference evidence="2 3" key="1">
    <citation type="submission" date="2014-11" db="EMBL/GenBank/DDBJ databases">
        <authorList>
            <person name="Zhu J."/>
            <person name="Qi W."/>
            <person name="Song R."/>
        </authorList>
    </citation>
    <scope>NUCLEOTIDE SEQUENCE [LARGE SCALE GENOMIC DNA]</scope>
</reference>
<feature type="region of interest" description="Disordered" evidence="1">
    <location>
        <begin position="289"/>
        <end position="310"/>
    </location>
</feature>
<evidence type="ECO:0000313" key="3">
    <source>
        <dbReference type="Proteomes" id="UP000041254"/>
    </source>
</evidence>
<dbReference type="EMBL" id="CDMY01000395">
    <property type="protein sequence ID" value="CEM09734.1"/>
    <property type="molecule type" value="Genomic_DNA"/>
</dbReference>
<sequence length="438" mass="48874">MKRVGLAIMTNDEYQNEVNSEVRQLHGHLGNVKKELRDKLEQFHAAAEGFRVAKNHTAISKMVSDELSDFRKQMNDKEAKEEERIRCLYKSLIDDMHEPSPPPPSGVLDYGPIRWERDVDIDDLIECTVRERYPAVGYAEAWQGRGKEPIRIIATEVSMRPESASSTSDVPDRQLANHRKPIPTLPSSPPATRIDRPVSAMRPPQTEAKSTQTVTEAATQTVCEWGGGTETPLDNRKDSRRRRKREVDERDELLTNESLGLTSDSLAVSATTDSDMREQQQVVVQMVPARAPSMQTKESVAVQPSKQAERREVALQIEMDSSVHTPASAAKSTQTPSPASPRRPSRQRNHDQPLITFGPSPAAAAAAAPPPSAPLRPHFSQAITLWKAEYFKHRGEDSPDRLDGGIRGDVLSLSGSVDVERLLKENEAKLRQLERIRV</sequence>
<proteinExistence type="predicted"/>
<dbReference type="Proteomes" id="UP000041254">
    <property type="component" value="Unassembled WGS sequence"/>
</dbReference>
<feature type="compositionally biased region" description="Polar residues" evidence="1">
    <location>
        <begin position="293"/>
        <end position="306"/>
    </location>
</feature>
<feature type="region of interest" description="Disordered" evidence="1">
    <location>
        <begin position="322"/>
        <end position="376"/>
    </location>
</feature>
<protein>
    <submittedName>
        <fullName evidence="2">Uncharacterized protein</fullName>
    </submittedName>
</protein>
<keyword evidence="3" id="KW-1185">Reference proteome</keyword>
<dbReference type="VEuPathDB" id="CryptoDB:Vbra_4344"/>
<accession>A0A0G4FAT9</accession>
<feature type="compositionally biased region" description="Low complexity" evidence="1">
    <location>
        <begin position="332"/>
        <end position="342"/>
    </location>
</feature>
<evidence type="ECO:0000313" key="2">
    <source>
        <dbReference type="EMBL" id="CEM09734.1"/>
    </source>
</evidence>
<feature type="compositionally biased region" description="Low complexity" evidence="1">
    <location>
        <begin position="211"/>
        <end position="224"/>
    </location>
</feature>